<dbReference type="Pfam" id="PF00149">
    <property type="entry name" value="Metallophos"/>
    <property type="match status" value="1"/>
</dbReference>
<keyword evidence="2" id="KW-1133">Transmembrane helix</keyword>
<dbReference type="PANTHER" id="PTHR43143">
    <property type="entry name" value="METALLOPHOSPHOESTERASE, CALCINEURIN SUPERFAMILY"/>
    <property type="match status" value="1"/>
</dbReference>
<keyword evidence="5" id="KW-1185">Reference proteome</keyword>
<dbReference type="PANTHER" id="PTHR43143:SF1">
    <property type="entry name" value="SERINE_THREONINE-PROTEIN PHOSPHATASE CPPED1"/>
    <property type="match status" value="1"/>
</dbReference>
<organism evidence="4 5">
    <name type="scientific">Syntrophobacter fumaroxidans (strain DSM 10017 / MPOB)</name>
    <dbReference type="NCBI Taxonomy" id="335543"/>
    <lineage>
        <taxon>Bacteria</taxon>
        <taxon>Pseudomonadati</taxon>
        <taxon>Thermodesulfobacteriota</taxon>
        <taxon>Syntrophobacteria</taxon>
        <taxon>Syntrophobacterales</taxon>
        <taxon>Syntrophobacteraceae</taxon>
        <taxon>Syntrophobacter</taxon>
    </lineage>
</organism>
<proteinExistence type="predicted"/>
<keyword evidence="2" id="KW-0472">Membrane</keyword>
<dbReference type="OrthoDB" id="9813914at2"/>
<protein>
    <recommendedName>
        <fullName evidence="3">Calcineurin-like phosphoesterase domain-containing protein</fullName>
    </recommendedName>
</protein>
<dbReference type="EMBL" id="CP000478">
    <property type="protein sequence ID" value="ABK19577.1"/>
    <property type="molecule type" value="Genomic_DNA"/>
</dbReference>
<feature type="compositionally biased region" description="Pro residues" evidence="1">
    <location>
        <begin position="28"/>
        <end position="43"/>
    </location>
</feature>
<accession>A0LQ75</accession>
<evidence type="ECO:0000256" key="1">
    <source>
        <dbReference type="SAM" id="MobiDB-lite"/>
    </source>
</evidence>
<evidence type="ECO:0000313" key="4">
    <source>
        <dbReference type="EMBL" id="ABK19577.1"/>
    </source>
</evidence>
<dbReference type="SUPFAM" id="SSF56300">
    <property type="entry name" value="Metallo-dependent phosphatases"/>
    <property type="match status" value="1"/>
</dbReference>
<reference evidence="4 5" key="1">
    <citation type="submission" date="2006-10" db="EMBL/GenBank/DDBJ databases">
        <title>Complete sequence of Syntrophobacter fumaroxidans MPOB.</title>
        <authorList>
            <consortium name="US DOE Joint Genome Institute"/>
            <person name="Copeland A."/>
            <person name="Lucas S."/>
            <person name="Lapidus A."/>
            <person name="Barry K."/>
            <person name="Detter J.C."/>
            <person name="Glavina del Rio T."/>
            <person name="Hammon N."/>
            <person name="Israni S."/>
            <person name="Pitluck S."/>
            <person name="Goltsman E.G."/>
            <person name="Martinez M."/>
            <person name="Schmutz J."/>
            <person name="Larimer F."/>
            <person name="Land M."/>
            <person name="Hauser L."/>
            <person name="Kyrpides N."/>
            <person name="Kim E."/>
            <person name="Boone D.R."/>
            <person name="Brockman F."/>
            <person name="Culley D."/>
            <person name="Ferry J."/>
            <person name="Gunsalus R."/>
            <person name="McInerney M.J."/>
            <person name="Morrison M."/>
            <person name="Plugge C."/>
            <person name="Rohlin L."/>
            <person name="Scholten J."/>
            <person name="Sieber J."/>
            <person name="Stams A.J.M."/>
            <person name="Worm P."/>
            <person name="Henstra A.M."/>
            <person name="Richardson P."/>
        </authorList>
    </citation>
    <scope>NUCLEOTIDE SEQUENCE [LARGE SCALE GENOMIC DNA]</scope>
    <source>
        <strain evidence="5">DSM 10017 / MPOB</strain>
    </source>
</reference>
<keyword evidence="2" id="KW-0812">Transmembrane</keyword>
<dbReference type="InterPro" id="IPR029052">
    <property type="entry name" value="Metallo-depent_PP-like"/>
</dbReference>
<name>A0LQ75_SYNFM</name>
<dbReference type="Proteomes" id="UP000001784">
    <property type="component" value="Chromosome"/>
</dbReference>
<feature type="region of interest" description="Disordered" evidence="1">
    <location>
        <begin position="1"/>
        <end position="51"/>
    </location>
</feature>
<evidence type="ECO:0000256" key="2">
    <source>
        <dbReference type="SAM" id="Phobius"/>
    </source>
</evidence>
<dbReference type="InterPro" id="IPR004843">
    <property type="entry name" value="Calcineurin-like_PHP"/>
</dbReference>
<dbReference type="InParanoid" id="A0LQ75"/>
<evidence type="ECO:0000313" key="5">
    <source>
        <dbReference type="Proteomes" id="UP000001784"/>
    </source>
</evidence>
<dbReference type="STRING" id="335543.Sfum_3908"/>
<gene>
    <name evidence="4" type="ordered locus">Sfum_3908</name>
</gene>
<dbReference type="GO" id="GO:0016787">
    <property type="term" value="F:hydrolase activity"/>
    <property type="evidence" value="ECO:0007669"/>
    <property type="project" value="InterPro"/>
</dbReference>
<dbReference type="InterPro" id="IPR051918">
    <property type="entry name" value="STPP_CPPED1"/>
</dbReference>
<dbReference type="KEGG" id="sfu:Sfum_3908"/>
<feature type="domain" description="Calcineurin-like phosphoesterase" evidence="3">
    <location>
        <begin position="93"/>
        <end position="280"/>
    </location>
</feature>
<feature type="transmembrane region" description="Helical" evidence="2">
    <location>
        <begin position="70"/>
        <end position="89"/>
    </location>
</feature>
<dbReference type="eggNOG" id="COG1409">
    <property type="taxonomic scope" value="Bacteria"/>
</dbReference>
<dbReference type="Gene3D" id="3.60.21.10">
    <property type="match status" value="1"/>
</dbReference>
<sequence>MRRNLHPVGGRTNVHRRASRPGSAFPPHFGPSPANPGFPPSPASAPWGTRGAPICRTDESMRTKWCFPRFEAWAALVLVLVFLSGAAAAQSRTFAVIADSRSEHSRLRNVLEEVRDMKNGAIADIAGIGIVIALGDIDPVSQTRTLYREVFQADAPPLLPVRGNHEKPADVRVILEDMLPALTPSVKLHVPGTVNYVFDWNDARFIVLDQYSEFARNPHGSAVLEWLENAIVTAPDARHVFVCRHEPYIPDDPRNDPFWSVLLRHNEKVRAFFAGHTHVYNRRRIPDEPGGIPYVNVGNAGQRSHNDLKQTIVAVTIGEDRVSFRAVQTPTGTKAFRTTDRFQVTIPRRPEYGRQSPAEQPREYPAID</sequence>
<dbReference type="HOGENOM" id="CLU_752120_0_0_7"/>
<evidence type="ECO:0000259" key="3">
    <source>
        <dbReference type="Pfam" id="PF00149"/>
    </source>
</evidence>
<dbReference type="AlphaFoldDB" id="A0LQ75"/>
<feature type="region of interest" description="Disordered" evidence="1">
    <location>
        <begin position="347"/>
        <end position="368"/>
    </location>
</feature>